<organism evidence="1 2">
    <name type="scientific">Anncaliia algerae PRA339</name>
    <dbReference type="NCBI Taxonomy" id="1288291"/>
    <lineage>
        <taxon>Eukaryota</taxon>
        <taxon>Fungi</taxon>
        <taxon>Fungi incertae sedis</taxon>
        <taxon>Microsporidia</taxon>
        <taxon>Tubulinosematoidea</taxon>
        <taxon>Tubulinosematidae</taxon>
        <taxon>Anncaliia</taxon>
    </lineage>
</organism>
<reference evidence="2" key="1">
    <citation type="submission" date="2013-02" db="EMBL/GenBank/DDBJ databases">
        <authorList>
            <consortium name="The Broad Institute Genome Sequencing Platform"/>
            <person name="Cuomo C."/>
            <person name="Becnel J."/>
            <person name="Sanscrainte N."/>
            <person name="Walker B."/>
            <person name="Young S.K."/>
            <person name="Zeng Q."/>
            <person name="Gargeya S."/>
            <person name="Fitzgerald M."/>
            <person name="Haas B."/>
            <person name="Abouelleil A."/>
            <person name="Alvarado L."/>
            <person name="Arachchi H.M."/>
            <person name="Berlin A.M."/>
            <person name="Chapman S.B."/>
            <person name="Dewar J."/>
            <person name="Goldberg J."/>
            <person name="Griggs A."/>
            <person name="Gujja S."/>
            <person name="Hansen M."/>
            <person name="Howarth C."/>
            <person name="Imamovic A."/>
            <person name="Larimer J."/>
            <person name="McCowan C."/>
            <person name="Murphy C."/>
            <person name="Neiman D."/>
            <person name="Pearson M."/>
            <person name="Priest M."/>
            <person name="Roberts A."/>
            <person name="Saif S."/>
            <person name="Shea T."/>
            <person name="Sisk P."/>
            <person name="Sykes S."/>
            <person name="Wortman J."/>
            <person name="Nusbaum C."/>
            <person name="Birren B."/>
        </authorList>
    </citation>
    <scope>NUCLEOTIDE SEQUENCE [LARGE SCALE GENOMIC DNA]</scope>
    <source>
        <strain evidence="2">PRA339</strain>
    </source>
</reference>
<dbReference type="AlphaFoldDB" id="A0A059EWG8"/>
<gene>
    <name evidence="1" type="ORF">H312_03396</name>
</gene>
<accession>A0A059EWG8</accession>
<dbReference type="VEuPathDB" id="MicrosporidiaDB:H312_03396"/>
<protein>
    <recommendedName>
        <fullName evidence="3">LSM domain-containing protein</fullName>
    </recommendedName>
</protein>
<keyword evidence="2" id="KW-1185">Reference proteome</keyword>
<feature type="non-terminal residue" evidence="1">
    <location>
        <position position="1"/>
    </location>
</feature>
<dbReference type="Proteomes" id="UP000030655">
    <property type="component" value="Unassembled WGS sequence"/>
</dbReference>
<dbReference type="SUPFAM" id="SSF50182">
    <property type="entry name" value="Sm-like ribonucleoproteins"/>
    <property type="match status" value="1"/>
</dbReference>
<dbReference type="EMBL" id="KK365322">
    <property type="protein sequence ID" value="KCZ79222.1"/>
    <property type="molecule type" value="Genomic_DNA"/>
</dbReference>
<evidence type="ECO:0008006" key="3">
    <source>
        <dbReference type="Google" id="ProtNLM"/>
    </source>
</evidence>
<dbReference type="HOGENOM" id="CLU_205443_0_0_1"/>
<sequence length="47" mass="5424">LKNRVIISGILIGYDSYSNLTVKNEENHDSFIVIRGEFIENMILINK</sequence>
<proteinExistence type="predicted"/>
<evidence type="ECO:0000313" key="1">
    <source>
        <dbReference type="EMBL" id="KCZ79222.1"/>
    </source>
</evidence>
<name>A0A059EWG8_9MICR</name>
<evidence type="ECO:0000313" key="2">
    <source>
        <dbReference type="Proteomes" id="UP000030655"/>
    </source>
</evidence>
<dbReference type="InterPro" id="IPR010920">
    <property type="entry name" value="LSM_dom_sf"/>
</dbReference>
<reference evidence="1 2" key="2">
    <citation type="submission" date="2014-03" db="EMBL/GenBank/DDBJ databases">
        <title>The Genome Sequence of Anncaliia algerae insect isolate PRA339.</title>
        <authorList>
            <consortium name="The Broad Institute Genome Sequencing Platform"/>
            <consortium name="The Broad Institute Genome Sequencing Center for Infectious Disease"/>
            <person name="Cuomo C."/>
            <person name="Becnel J."/>
            <person name="Sanscrainte N."/>
            <person name="Walker B."/>
            <person name="Young S.K."/>
            <person name="Zeng Q."/>
            <person name="Gargeya S."/>
            <person name="Fitzgerald M."/>
            <person name="Haas B."/>
            <person name="Abouelleil A."/>
            <person name="Alvarado L."/>
            <person name="Arachchi H.M."/>
            <person name="Berlin A.M."/>
            <person name="Chapman S.B."/>
            <person name="Dewar J."/>
            <person name="Goldberg J."/>
            <person name="Griggs A."/>
            <person name="Gujja S."/>
            <person name="Hansen M."/>
            <person name="Howarth C."/>
            <person name="Imamovic A."/>
            <person name="Larimer J."/>
            <person name="McCowan C."/>
            <person name="Murphy C."/>
            <person name="Neiman D."/>
            <person name="Pearson M."/>
            <person name="Priest M."/>
            <person name="Roberts A."/>
            <person name="Saif S."/>
            <person name="Shea T."/>
            <person name="Sisk P."/>
            <person name="Sykes S."/>
            <person name="Wortman J."/>
            <person name="Nusbaum C."/>
            <person name="Birren B."/>
        </authorList>
    </citation>
    <scope>NUCLEOTIDE SEQUENCE [LARGE SCALE GENOMIC DNA]</scope>
    <source>
        <strain evidence="1 2">PRA339</strain>
    </source>
</reference>